<feature type="transmembrane region" description="Helical" evidence="2">
    <location>
        <begin position="51"/>
        <end position="71"/>
    </location>
</feature>
<feature type="domain" description="Acyltransferase 3" evidence="3">
    <location>
        <begin position="53"/>
        <end position="422"/>
    </location>
</feature>
<dbReference type="Pfam" id="PF01757">
    <property type="entry name" value="Acyl_transf_3"/>
    <property type="match status" value="1"/>
</dbReference>
<keyword evidence="5" id="KW-1185">Reference proteome</keyword>
<evidence type="ECO:0000313" key="4">
    <source>
        <dbReference type="EMBL" id="WIV62003.1"/>
    </source>
</evidence>
<dbReference type="EC" id="2.3.-.-" evidence="4"/>
<evidence type="ECO:0000256" key="1">
    <source>
        <dbReference type="SAM" id="MobiDB-lite"/>
    </source>
</evidence>
<name>A0ABY8Y1Z6_9PSEU</name>
<dbReference type="PANTHER" id="PTHR23028:SF53">
    <property type="entry name" value="ACYL_TRANSF_3 DOMAIN-CONTAINING PROTEIN"/>
    <property type="match status" value="1"/>
</dbReference>
<dbReference type="EMBL" id="CP127173">
    <property type="protein sequence ID" value="WIV62003.1"/>
    <property type="molecule type" value="Genomic_DNA"/>
</dbReference>
<sequence>MGRDERETVGHGQNRDHGRAPGDHAGARPRPAPHEEPATPATQESGPLPSFIPALTGVRALAALWVLAFHFRPELVSSFPFLGRLAPLFDAGHLGVDLFFVLSGFIMTYTHLHRMTEPWTPRKALGFLWLRLSRIWPVMFLVLLGWALYRAYSLQANNDASIQLAASPARFLEHVLLIQGWFIEPDQWNPVDWSLSAEWLAYLVFSVAIAVLAKMLRTVRVRSLVLCALVSVFPIVAIGVTMEDGSDLLLFNNALVPGMIPLRVLTEFFGGAFTALIVMRYGRAARLPWFLRPTVVFVVIVAVIFLVQRYDPFPRYNMGLDWRINGHLMWGSAETVVVVPLFLLLIGSLAISNREPMAWLLRTKLLIWGGKISFALYLIHWLCIDVMRHVIQTKLHLTDMPTSWEYRLIVLGFLALTVVIAHILHRFFEEPTRRAMRRMLPESMRA</sequence>
<keyword evidence="2" id="KW-0472">Membrane</keyword>
<feature type="transmembrane region" description="Helical" evidence="2">
    <location>
        <begin position="372"/>
        <end position="391"/>
    </location>
</feature>
<evidence type="ECO:0000259" key="3">
    <source>
        <dbReference type="Pfam" id="PF01757"/>
    </source>
</evidence>
<organism evidence="4 5">
    <name type="scientific">Amycolatopsis nalaikhensis</name>
    <dbReference type="NCBI Taxonomy" id="715472"/>
    <lineage>
        <taxon>Bacteria</taxon>
        <taxon>Bacillati</taxon>
        <taxon>Actinomycetota</taxon>
        <taxon>Actinomycetes</taxon>
        <taxon>Pseudonocardiales</taxon>
        <taxon>Pseudonocardiaceae</taxon>
        <taxon>Amycolatopsis</taxon>
    </lineage>
</organism>
<feature type="compositionally biased region" description="Basic and acidic residues" evidence="1">
    <location>
        <begin position="1"/>
        <end position="37"/>
    </location>
</feature>
<evidence type="ECO:0000313" key="5">
    <source>
        <dbReference type="Proteomes" id="UP001227101"/>
    </source>
</evidence>
<feature type="transmembrane region" description="Helical" evidence="2">
    <location>
        <begin position="406"/>
        <end position="428"/>
    </location>
</feature>
<dbReference type="InterPro" id="IPR002656">
    <property type="entry name" value="Acyl_transf_3_dom"/>
</dbReference>
<dbReference type="Proteomes" id="UP001227101">
    <property type="component" value="Chromosome"/>
</dbReference>
<feature type="transmembrane region" description="Helical" evidence="2">
    <location>
        <begin position="124"/>
        <end position="149"/>
    </location>
</feature>
<dbReference type="GO" id="GO:0016746">
    <property type="term" value="F:acyltransferase activity"/>
    <property type="evidence" value="ECO:0007669"/>
    <property type="project" value="UniProtKB-KW"/>
</dbReference>
<feature type="transmembrane region" description="Helical" evidence="2">
    <location>
        <begin position="223"/>
        <end position="242"/>
    </location>
</feature>
<keyword evidence="4" id="KW-0012">Acyltransferase</keyword>
<feature type="transmembrane region" description="Helical" evidence="2">
    <location>
        <begin position="289"/>
        <end position="308"/>
    </location>
</feature>
<gene>
    <name evidence="4" type="ORF">QP939_13030</name>
</gene>
<proteinExistence type="predicted"/>
<feature type="transmembrane region" description="Helical" evidence="2">
    <location>
        <begin position="91"/>
        <end position="112"/>
    </location>
</feature>
<feature type="transmembrane region" description="Helical" evidence="2">
    <location>
        <begin position="262"/>
        <end position="282"/>
    </location>
</feature>
<evidence type="ECO:0000256" key="2">
    <source>
        <dbReference type="SAM" id="Phobius"/>
    </source>
</evidence>
<feature type="transmembrane region" description="Helical" evidence="2">
    <location>
        <begin position="328"/>
        <end position="351"/>
    </location>
</feature>
<dbReference type="RefSeq" id="WP_285459733.1">
    <property type="nucleotide sequence ID" value="NZ_CP127173.1"/>
</dbReference>
<dbReference type="PANTHER" id="PTHR23028">
    <property type="entry name" value="ACETYLTRANSFERASE"/>
    <property type="match status" value="1"/>
</dbReference>
<keyword evidence="4" id="KW-0808">Transferase</keyword>
<protein>
    <submittedName>
        <fullName evidence="4">Acyltransferase</fullName>
        <ecNumber evidence="4">2.3.-.-</ecNumber>
    </submittedName>
</protein>
<accession>A0ABY8Y1Z6</accession>
<reference evidence="4 5" key="1">
    <citation type="submission" date="2023-06" db="EMBL/GenBank/DDBJ databases">
        <authorList>
            <person name="Oyuntsetseg B."/>
            <person name="Kim S.B."/>
        </authorList>
    </citation>
    <scope>NUCLEOTIDE SEQUENCE [LARGE SCALE GENOMIC DNA]</scope>
    <source>
        <strain evidence="4 5">2-2</strain>
    </source>
</reference>
<feature type="transmembrane region" description="Helical" evidence="2">
    <location>
        <begin position="199"/>
        <end position="216"/>
    </location>
</feature>
<dbReference type="InterPro" id="IPR050879">
    <property type="entry name" value="Acyltransferase_3"/>
</dbReference>
<keyword evidence="2" id="KW-1133">Transmembrane helix</keyword>
<feature type="region of interest" description="Disordered" evidence="1">
    <location>
        <begin position="1"/>
        <end position="46"/>
    </location>
</feature>
<keyword evidence="2" id="KW-0812">Transmembrane</keyword>